<feature type="region of interest" description="Disordered" evidence="1">
    <location>
        <begin position="176"/>
        <end position="213"/>
    </location>
</feature>
<dbReference type="EMBL" id="KZ107842">
    <property type="protein sequence ID" value="OSS50508.1"/>
    <property type="molecule type" value="Genomic_DNA"/>
</dbReference>
<dbReference type="PANTHER" id="PTHR42085:SF1">
    <property type="entry name" value="F-BOX DOMAIN-CONTAINING PROTEIN"/>
    <property type="match status" value="1"/>
</dbReference>
<dbReference type="OMA" id="TGFYMAD"/>
<dbReference type="Proteomes" id="UP000193240">
    <property type="component" value="Unassembled WGS sequence"/>
</dbReference>
<dbReference type="AlphaFoldDB" id="A0A1Y2M5M6"/>
<feature type="region of interest" description="Disordered" evidence="1">
    <location>
        <begin position="82"/>
        <end position="103"/>
    </location>
</feature>
<dbReference type="InterPro" id="IPR038883">
    <property type="entry name" value="AN11006-like"/>
</dbReference>
<keyword evidence="3" id="KW-1185">Reference proteome</keyword>
<sequence>MASPTSKSPFLDMLPPELRLRVYDHLLVASVPVKGTTARRNTRYGLCTAILRVNRQIHAEARSAFYGRNTFYITSVPGACTSPSSNDDAEQEQHVEEGSGAFEPPLQAHDLPLLRHLQIDPLFYPGKPSAQSAAGKPSCPAAERYVLNLTYLLTLVGPTLRSLSFTADARPYARFGDEGCGVPSSRSPDDNSDNSEDEDEDEDEQEGPDAPLNIPKLLTSFHIIEKHSRFLKAVADLASIRNLSVSFLFPESEFHFDVDKAELCRRGLLFLACQTVFARSEIGIQALLEGLGEEGSDEAEEARRGVE</sequence>
<protein>
    <submittedName>
        <fullName evidence="2">Uncharacterized protein</fullName>
    </submittedName>
</protein>
<name>A0A1Y2M5M6_EPING</name>
<evidence type="ECO:0000313" key="3">
    <source>
        <dbReference type="Proteomes" id="UP000193240"/>
    </source>
</evidence>
<dbReference type="InParanoid" id="A0A1Y2M5M6"/>
<reference evidence="2 3" key="1">
    <citation type="journal article" date="2017" name="Genome Announc.">
        <title>Genome sequence of the saprophytic ascomycete Epicoccum nigrum ICMP 19927 strain isolated from New Zealand.</title>
        <authorList>
            <person name="Fokin M."/>
            <person name="Fleetwood D."/>
            <person name="Weir B.S."/>
            <person name="Villas-Boas S.G."/>
        </authorList>
    </citation>
    <scope>NUCLEOTIDE SEQUENCE [LARGE SCALE GENOMIC DNA]</scope>
    <source>
        <strain evidence="2 3">ICMP 19927</strain>
    </source>
</reference>
<evidence type="ECO:0000256" key="1">
    <source>
        <dbReference type="SAM" id="MobiDB-lite"/>
    </source>
</evidence>
<evidence type="ECO:0000313" key="2">
    <source>
        <dbReference type="EMBL" id="OSS50508.1"/>
    </source>
</evidence>
<feature type="compositionally biased region" description="Acidic residues" evidence="1">
    <location>
        <begin position="190"/>
        <end position="207"/>
    </location>
</feature>
<organism evidence="2 3">
    <name type="scientific">Epicoccum nigrum</name>
    <name type="common">Soil fungus</name>
    <name type="synonym">Epicoccum purpurascens</name>
    <dbReference type="NCBI Taxonomy" id="105696"/>
    <lineage>
        <taxon>Eukaryota</taxon>
        <taxon>Fungi</taxon>
        <taxon>Dikarya</taxon>
        <taxon>Ascomycota</taxon>
        <taxon>Pezizomycotina</taxon>
        <taxon>Dothideomycetes</taxon>
        <taxon>Pleosporomycetidae</taxon>
        <taxon>Pleosporales</taxon>
        <taxon>Pleosporineae</taxon>
        <taxon>Didymellaceae</taxon>
        <taxon>Epicoccum</taxon>
    </lineage>
</organism>
<proteinExistence type="predicted"/>
<accession>A0A1Y2M5M6</accession>
<gene>
    <name evidence="2" type="ORF">B5807_04715</name>
</gene>
<dbReference type="PANTHER" id="PTHR42085">
    <property type="entry name" value="F-BOX DOMAIN-CONTAINING PROTEIN"/>
    <property type="match status" value="1"/>
</dbReference>